<evidence type="ECO:0000313" key="1">
    <source>
        <dbReference type="EMBL" id="UVI39785.1"/>
    </source>
</evidence>
<proteinExistence type="predicted"/>
<protein>
    <submittedName>
        <fullName evidence="1">Sel1 repeat family protein</fullName>
    </submittedName>
</protein>
<accession>A0ABY5T043</accession>
<dbReference type="Pfam" id="PF08238">
    <property type="entry name" value="Sel1"/>
    <property type="match status" value="4"/>
</dbReference>
<dbReference type="PANTHER" id="PTHR11102:SF160">
    <property type="entry name" value="ERAD-ASSOCIATED E3 UBIQUITIN-PROTEIN LIGASE COMPONENT HRD3"/>
    <property type="match status" value="1"/>
</dbReference>
<dbReference type="RefSeq" id="WP_265559460.1">
    <property type="nucleotide sequence ID" value="NZ_CP092471.1"/>
</dbReference>
<dbReference type="InterPro" id="IPR006597">
    <property type="entry name" value="Sel1-like"/>
</dbReference>
<keyword evidence="2" id="KW-1185">Reference proteome</keyword>
<sequence>MRSFITRPLLGIAAAVALIGNTPAEIDDLMASGGEAQAFAAAEAGADAGDAELTGYLGWFYDNGRFVPRDAARAAELYRAGAEKGDAFSQWRLAVMIDEGSVPGSLEEAVALFRKAAAQRNSDGMVGLAVMHATGRGTERDFEATMRYYQAAARLGNPHGLQGIGVLYANGEGVTRDMDEAVAYWIVASVAGDATSEELLAKFMPQGEAQIADRVVERADRIARNYNLARFDMTADRSR</sequence>
<organism evidence="1 2">
    <name type="scientific">Qipengyuania spongiae</name>
    <dbReference type="NCBI Taxonomy" id="2909673"/>
    <lineage>
        <taxon>Bacteria</taxon>
        <taxon>Pseudomonadati</taxon>
        <taxon>Pseudomonadota</taxon>
        <taxon>Alphaproteobacteria</taxon>
        <taxon>Sphingomonadales</taxon>
        <taxon>Erythrobacteraceae</taxon>
        <taxon>Qipengyuania</taxon>
    </lineage>
</organism>
<evidence type="ECO:0000313" key="2">
    <source>
        <dbReference type="Proteomes" id="UP001065265"/>
    </source>
</evidence>
<dbReference type="InterPro" id="IPR011990">
    <property type="entry name" value="TPR-like_helical_dom_sf"/>
</dbReference>
<dbReference type="PANTHER" id="PTHR11102">
    <property type="entry name" value="SEL-1-LIKE PROTEIN"/>
    <property type="match status" value="1"/>
</dbReference>
<dbReference type="InterPro" id="IPR050767">
    <property type="entry name" value="Sel1_AlgK"/>
</dbReference>
<dbReference type="EMBL" id="CP092471">
    <property type="protein sequence ID" value="UVI39785.1"/>
    <property type="molecule type" value="Genomic_DNA"/>
</dbReference>
<name>A0ABY5T043_9SPHN</name>
<dbReference type="SMART" id="SM00671">
    <property type="entry name" value="SEL1"/>
    <property type="match status" value="4"/>
</dbReference>
<dbReference type="SUPFAM" id="SSF81901">
    <property type="entry name" value="HCP-like"/>
    <property type="match status" value="1"/>
</dbReference>
<dbReference type="Gene3D" id="1.25.40.10">
    <property type="entry name" value="Tetratricopeptide repeat domain"/>
    <property type="match status" value="1"/>
</dbReference>
<reference evidence="1" key="1">
    <citation type="submission" date="2022-02" db="EMBL/GenBank/DDBJ databases">
        <title>Qipengyuania spongiae sp. nov., isolated from marine sponge.</title>
        <authorList>
            <person name="Li Z."/>
            <person name="Zhang M."/>
        </authorList>
    </citation>
    <scope>NUCLEOTIDE SEQUENCE</scope>
    <source>
        <strain evidence="1">PHS-Z21</strain>
    </source>
</reference>
<gene>
    <name evidence="1" type="ORF">L1F33_02140</name>
</gene>
<dbReference type="Proteomes" id="UP001065265">
    <property type="component" value="Chromosome"/>
</dbReference>